<evidence type="ECO:0000313" key="7">
    <source>
        <dbReference type="Proteomes" id="UP000648239"/>
    </source>
</evidence>
<protein>
    <recommendedName>
        <fullName evidence="5">PARP-type domain-containing protein</fullName>
    </recommendedName>
</protein>
<dbReference type="GO" id="GO:0003677">
    <property type="term" value="F:DNA binding"/>
    <property type="evidence" value="ECO:0007669"/>
    <property type="project" value="InterPro"/>
</dbReference>
<dbReference type="SUPFAM" id="SSF57716">
    <property type="entry name" value="Glucocorticoid receptor-like (DNA-binding domain)"/>
    <property type="match status" value="2"/>
</dbReference>
<dbReference type="GO" id="GO:0008270">
    <property type="term" value="F:zinc ion binding"/>
    <property type="evidence" value="ECO:0007669"/>
    <property type="project" value="UniProtKB-KW"/>
</dbReference>
<dbReference type="SMART" id="SM01336">
    <property type="entry name" value="zf-PARP"/>
    <property type="match status" value="2"/>
</dbReference>
<evidence type="ECO:0000256" key="3">
    <source>
        <dbReference type="ARBA" id="ARBA00022833"/>
    </source>
</evidence>
<dbReference type="Gene3D" id="3.30.1740.10">
    <property type="entry name" value="Zinc finger, PARP-type"/>
    <property type="match status" value="2"/>
</dbReference>
<keyword evidence="1" id="KW-0479">Metal-binding</keyword>
<dbReference type="Pfam" id="PF00645">
    <property type="entry name" value="zf-PARP"/>
    <property type="match status" value="1"/>
</dbReference>
<gene>
    <name evidence="6" type="ORF">IFK94_04085</name>
</gene>
<feature type="compositionally biased region" description="Basic and acidic residues" evidence="4">
    <location>
        <begin position="98"/>
        <end position="114"/>
    </location>
</feature>
<dbReference type="InterPro" id="IPR036957">
    <property type="entry name" value="Znf_PARP_sf"/>
</dbReference>
<evidence type="ECO:0000256" key="1">
    <source>
        <dbReference type="ARBA" id="ARBA00022723"/>
    </source>
</evidence>
<feature type="domain" description="PARP-type" evidence="5">
    <location>
        <begin position="15"/>
        <end position="91"/>
    </location>
</feature>
<evidence type="ECO:0000256" key="4">
    <source>
        <dbReference type="SAM" id="MobiDB-lite"/>
    </source>
</evidence>
<dbReference type="PROSITE" id="PS50064">
    <property type="entry name" value="ZF_PARP_2"/>
    <property type="match status" value="2"/>
</dbReference>
<dbReference type="AlphaFoldDB" id="A0A8J6XXZ9"/>
<keyword evidence="3" id="KW-0862">Zinc</keyword>
<dbReference type="Proteomes" id="UP000648239">
    <property type="component" value="Unassembled WGS sequence"/>
</dbReference>
<organism evidence="6 7">
    <name type="scientific">Candidatus Polarisedimenticola svalbardensis</name>
    <dbReference type="NCBI Taxonomy" id="2886004"/>
    <lineage>
        <taxon>Bacteria</taxon>
        <taxon>Pseudomonadati</taxon>
        <taxon>Acidobacteriota</taxon>
        <taxon>Candidatus Polarisedimenticolia</taxon>
        <taxon>Candidatus Polarisedimenticolales</taxon>
        <taxon>Candidatus Polarisedimenticolaceae</taxon>
        <taxon>Candidatus Polarisedimenticola</taxon>
    </lineage>
</organism>
<accession>A0A8J6XXZ9</accession>
<evidence type="ECO:0000259" key="5">
    <source>
        <dbReference type="PROSITE" id="PS50064"/>
    </source>
</evidence>
<evidence type="ECO:0000256" key="2">
    <source>
        <dbReference type="ARBA" id="ARBA00022771"/>
    </source>
</evidence>
<reference evidence="6 7" key="1">
    <citation type="submission" date="2020-08" db="EMBL/GenBank/DDBJ databases">
        <title>Acidobacteriota in marine sediments use diverse sulfur dissimilation pathways.</title>
        <authorList>
            <person name="Wasmund K."/>
        </authorList>
    </citation>
    <scope>NUCLEOTIDE SEQUENCE [LARGE SCALE GENOMIC DNA]</scope>
    <source>
        <strain evidence="6">MAG AM4</strain>
    </source>
</reference>
<proteinExistence type="predicted"/>
<sequence>MTDEANREQPEMAPYVIEPARSGRSKCKTCRRAIQKGHTRIGILIVGPFGPGYLWHHMNCAARRQLAKVEEAYASKVWADGVDVPPIEKLRLLAEKAEQDKAERKTSPHTEKAPTGRAKCKHCGDPIAKDTYRVILLRGVEFAGQVRSGPINVHPGCVVRELMAEDCTTEPEGFEDALRTNSTGVAPEDVDRVLAEIGPIPG</sequence>
<feature type="domain" description="PARP-type" evidence="5">
    <location>
        <begin position="111"/>
        <end position="176"/>
    </location>
</feature>
<keyword evidence="2" id="KW-0863">Zinc-finger</keyword>
<name>A0A8J6XXZ9_9BACT</name>
<dbReference type="InterPro" id="IPR001510">
    <property type="entry name" value="Znf_PARP"/>
</dbReference>
<feature type="region of interest" description="Disordered" evidence="4">
    <location>
        <begin position="98"/>
        <end position="118"/>
    </location>
</feature>
<evidence type="ECO:0000313" key="6">
    <source>
        <dbReference type="EMBL" id="MBD3867285.1"/>
    </source>
</evidence>
<comment type="caution">
    <text evidence="6">The sequence shown here is derived from an EMBL/GenBank/DDBJ whole genome shotgun (WGS) entry which is preliminary data.</text>
</comment>
<dbReference type="EMBL" id="JACXWD010000008">
    <property type="protein sequence ID" value="MBD3867285.1"/>
    <property type="molecule type" value="Genomic_DNA"/>
</dbReference>